<accession>A0AA42DQE6</accession>
<evidence type="ECO:0000313" key="3">
    <source>
        <dbReference type="Proteomes" id="UP001169242"/>
    </source>
</evidence>
<proteinExistence type="predicted"/>
<feature type="transmembrane region" description="Helical" evidence="1">
    <location>
        <begin position="94"/>
        <end position="115"/>
    </location>
</feature>
<protein>
    <submittedName>
        <fullName evidence="2">DUF3169 family protein</fullName>
    </submittedName>
</protein>
<keyword evidence="1" id="KW-1133">Transmembrane helix</keyword>
<feature type="transmembrane region" description="Helical" evidence="1">
    <location>
        <begin position="121"/>
        <end position="142"/>
    </location>
</feature>
<comment type="caution">
    <text evidence="2">The sequence shown here is derived from an EMBL/GenBank/DDBJ whole genome shotgun (WGS) entry which is preliminary data.</text>
</comment>
<evidence type="ECO:0000313" key="2">
    <source>
        <dbReference type="EMBL" id="MDA3732951.1"/>
    </source>
</evidence>
<feature type="transmembrane region" description="Helical" evidence="1">
    <location>
        <begin position="181"/>
        <end position="200"/>
    </location>
</feature>
<dbReference type="InterPro" id="IPR021509">
    <property type="entry name" value="DUF3169"/>
</dbReference>
<sequence>MKSYNWKKGIGIIVISGFIGGLIGFLMNMIEGSNYLNTIISVAQGISPSLYIIGLISGIIGIGGYFYFNGKLKKEHYCDEEGSFYDTHEKAMSVVMMCSTLCAVINFTALGINIFNDTPFAILFFVNVILAFWGEVAHIALVKKVRPELDADPLEVNFNRDHFDKLDEFEKDKVGKACFKTISMMTPIYVFLFLLCYGISLVFNVSPVICLPIGIIWAVQTILMTYYSNKDYSKSK</sequence>
<keyword evidence="3" id="KW-1185">Reference proteome</keyword>
<dbReference type="Pfam" id="PF11368">
    <property type="entry name" value="DUF3169"/>
    <property type="match status" value="1"/>
</dbReference>
<dbReference type="RefSeq" id="WP_271012905.1">
    <property type="nucleotide sequence ID" value="NZ_JAQIFT010000058.1"/>
</dbReference>
<name>A0AA42DQE6_9FIRM</name>
<dbReference type="Proteomes" id="UP001169242">
    <property type="component" value="Unassembled WGS sequence"/>
</dbReference>
<feature type="transmembrane region" description="Helical" evidence="1">
    <location>
        <begin position="12"/>
        <end position="30"/>
    </location>
</feature>
<evidence type="ECO:0000256" key="1">
    <source>
        <dbReference type="SAM" id="Phobius"/>
    </source>
</evidence>
<dbReference type="EMBL" id="JAQIFT010000058">
    <property type="protein sequence ID" value="MDA3732951.1"/>
    <property type="molecule type" value="Genomic_DNA"/>
</dbReference>
<organism evidence="2 3">
    <name type="scientific">Holtiella tumoricola</name>
    <dbReference type="NCBI Taxonomy" id="3018743"/>
    <lineage>
        <taxon>Bacteria</taxon>
        <taxon>Bacillati</taxon>
        <taxon>Bacillota</taxon>
        <taxon>Clostridia</taxon>
        <taxon>Lachnospirales</taxon>
        <taxon>Cellulosilyticaceae</taxon>
        <taxon>Holtiella</taxon>
    </lineage>
</organism>
<gene>
    <name evidence="2" type="ORF">PBV87_15855</name>
</gene>
<keyword evidence="1" id="KW-0472">Membrane</keyword>
<keyword evidence="1" id="KW-0812">Transmembrane</keyword>
<reference evidence="2" key="1">
    <citation type="journal article" date="2023" name="Int. J. Syst. Evol. Microbiol.">
        <title>&lt;i&gt;Holtiella tumoricola&lt;/i&gt; gen. nov. sp. nov., isolated from a human clinical sample.</title>
        <authorList>
            <person name="Allen-Vercoe E."/>
            <person name="Daigneault M.C."/>
            <person name="Vancuren S.J."/>
            <person name="Cochrane K."/>
            <person name="O'Neal L.L."/>
            <person name="Sankaranarayanan K."/>
            <person name="Lawson P.A."/>
        </authorList>
    </citation>
    <scope>NUCLEOTIDE SEQUENCE</scope>
    <source>
        <strain evidence="2">CC70A</strain>
    </source>
</reference>
<feature type="transmembrane region" description="Helical" evidence="1">
    <location>
        <begin position="206"/>
        <end position="227"/>
    </location>
</feature>
<dbReference type="AlphaFoldDB" id="A0AA42DQE6"/>
<feature type="transmembrane region" description="Helical" evidence="1">
    <location>
        <begin position="50"/>
        <end position="68"/>
    </location>
</feature>